<name>A0ABP1Q295_9HEXA</name>
<feature type="compositionally biased region" description="Polar residues" evidence="6">
    <location>
        <begin position="396"/>
        <end position="410"/>
    </location>
</feature>
<dbReference type="PIRSF" id="PIRSF015665">
    <property type="entry name" value="CHOPT"/>
    <property type="match status" value="1"/>
</dbReference>
<dbReference type="PANTHER" id="PTHR10414:SF37">
    <property type="entry name" value="BB IN A BOXCAR, ISOFORM C"/>
    <property type="match status" value="1"/>
</dbReference>
<keyword evidence="7" id="KW-0812">Transmembrane</keyword>
<comment type="similarity">
    <text evidence="2 5">Belongs to the CDP-alcohol phosphatidyltransferase class-I family.</text>
</comment>
<dbReference type="Pfam" id="PF01066">
    <property type="entry name" value="CDP-OH_P_transf"/>
    <property type="match status" value="1"/>
</dbReference>
<evidence type="ECO:0000256" key="6">
    <source>
        <dbReference type="SAM" id="MobiDB-lite"/>
    </source>
</evidence>
<feature type="transmembrane region" description="Helical" evidence="7">
    <location>
        <begin position="215"/>
        <end position="236"/>
    </location>
</feature>
<reference evidence="8 9" key="1">
    <citation type="submission" date="2024-08" db="EMBL/GenBank/DDBJ databases">
        <authorList>
            <person name="Cucini C."/>
            <person name="Frati F."/>
        </authorList>
    </citation>
    <scope>NUCLEOTIDE SEQUENCE [LARGE SCALE GENOMIC DNA]</scope>
</reference>
<sequence>MFLSKKSPILTHTQLRKLKEHKYSASSASLFDPMLQHWWNWLVKQVPLWLAPNLITILGLIVNILTSLILIYYSPDCQQEVPGWACYMCALGLFVYQSLDAIDGKQARRTNSSSPLGELFDHGCDSISTVFVSLAVCVSVQLGSAPKLMFLQCFCAITLFYCAHWQTYVSGTLRFGFIDVTEAQMGIIIVHMVSGYFGCSFWTKSEVFNLPVGSLPTLLALPLAIWSLMKTLKVIFTGGVGKNGSTVAGTSVLSPVIPFSLVLLPAMMLAGSAKDGVYASHPAMYIMTFGLIAAKVTNRLVVAHMTKSEMEYLDSSLLGPFIMFVNQYFNTPLPEDILLFLSLLWVCIDLWSYCSKVCIEICDSLDIHLFRIAPPTDISQPGSTTQKSGKPPVPVINSQSSRPIRTSSRK</sequence>
<feature type="transmembrane region" description="Helical" evidence="7">
    <location>
        <begin position="81"/>
        <end position="99"/>
    </location>
</feature>
<keyword evidence="9" id="KW-1185">Reference proteome</keyword>
<dbReference type="PROSITE" id="PS00379">
    <property type="entry name" value="CDP_ALCOHOL_P_TRANSF"/>
    <property type="match status" value="1"/>
</dbReference>
<protein>
    <recommendedName>
        <fullName evidence="10">Choline/ethanolaminephosphotransferase 1</fullName>
    </recommendedName>
</protein>
<comment type="caution">
    <text evidence="8">The sequence shown here is derived from an EMBL/GenBank/DDBJ whole genome shotgun (WGS) entry which is preliminary data.</text>
</comment>
<comment type="subcellular location">
    <subcellularLocation>
        <location evidence="1">Membrane</location>
    </subcellularLocation>
</comment>
<organism evidence="8 9">
    <name type="scientific">Orchesella dallaii</name>
    <dbReference type="NCBI Taxonomy" id="48710"/>
    <lineage>
        <taxon>Eukaryota</taxon>
        <taxon>Metazoa</taxon>
        <taxon>Ecdysozoa</taxon>
        <taxon>Arthropoda</taxon>
        <taxon>Hexapoda</taxon>
        <taxon>Collembola</taxon>
        <taxon>Entomobryomorpha</taxon>
        <taxon>Entomobryoidea</taxon>
        <taxon>Orchesellidae</taxon>
        <taxon>Orchesellinae</taxon>
        <taxon>Orchesella</taxon>
    </lineage>
</organism>
<dbReference type="InterPro" id="IPR048254">
    <property type="entry name" value="CDP_ALCOHOL_P_TRANSF_CS"/>
</dbReference>
<proteinExistence type="inferred from homology"/>
<evidence type="ECO:0000256" key="1">
    <source>
        <dbReference type="ARBA" id="ARBA00004370"/>
    </source>
</evidence>
<dbReference type="Proteomes" id="UP001642540">
    <property type="component" value="Unassembled WGS sequence"/>
</dbReference>
<evidence type="ECO:0000256" key="3">
    <source>
        <dbReference type="ARBA" id="ARBA00022679"/>
    </source>
</evidence>
<keyword evidence="4 7" id="KW-0472">Membrane</keyword>
<feature type="compositionally biased region" description="Polar residues" evidence="6">
    <location>
        <begin position="379"/>
        <end position="388"/>
    </location>
</feature>
<accession>A0ABP1Q295</accession>
<feature type="transmembrane region" description="Helical" evidence="7">
    <location>
        <begin position="185"/>
        <end position="203"/>
    </location>
</feature>
<evidence type="ECO:0000256" key="2">
    <source>
        <dbReference type="ARBA" id="ARBA00010441"/>
    </source>
</evidence>
<feature type="transmembrane region" description="Helical" evidence="7">
    <location>
        <begin position="282"/>
        <end position="301"/>
    </location>
</feature>
<feature type="transmembrane region" description="Helical" evidence="7">
    <location>
        <begin position="148"/>
        <end position="165"/>
    </location>
</feature>
<feature type="region of interest" description="Disordered" evidence="6">
    <location>
        <begin position="379"/>
        <end position="410"/>
    </location>
</feature>
<dbReference type="Gene3D" id="1.20.120.1760">
    <property type="match status" value="1"/>
</dbReference>
<evidence type="ECO:0000256" key="7">
    <source>
        <dbReference type="SAM" id="Phobius"/>
    </source>
</evidence>
<feature type="transmembrane region" description="Helical" evidence="7">
    <location>
        <begin position="248"/>
        <end position="270"/>
    </location>
</feature>
<evidence type="ECO:0000313" key="9">
    <source>
        <dbReference type="Proteomes" id="UP001642540"/>
    </source>
</evidence>
<dbReference type="InterPro" id="IPR000462">
    <property type="entry name" value="CDP-OH_P_trans"/>
</dbReference>
<dbReference type="EMBL" id="CAXLJM020000013">
    <property type="protein sequence ID" value="CAL8079639.1"/>
    <property type="molecule type" value="Genomic_DNA"/>
</dbReference>
<gene>
    <name evidence="8" type="ORF">ODALV1_LOCUS4424</name>
</gene>
<keyword evidence="3 5" id="KW-0808">Transferase</keyword>
<evidence type="ECO:0000256" key="4">
    <source>
        <dbReference type="ARBA" id="ARBA00023136"/>
    </source>
</evidence>
<dbReference type="InterPro" id="IPR043130">
    <property type="entry name" value="CDP-OH_PTrfase_TM_dom"/>
</dbReference>
<evidence type="ECO:0008006" key="10">
    <source>
        <dbReference type="Google" id="ProtNLM"/>
    </source>
</evidence>
<dbReference type="InterPro" id="IPR014472">
    <property type="entry name" value="CHOPT"/>
</dbReference>
<keyword evidence="7" id="KW-1133">Transmembrane helix</keyword>
<evidence type="ECO:0000256" key="5">
    <source>
        <dbReference type="RuleBase" id="RU003750"/>
    </source>
</evidence>
<dbReference type="PANTHER" id="PTHR10414">
    <property type="entry name" value="ETHANOLAMINEPHOSPHOTRANSFERASE"/>
    <property type="match status" value="1"/>
</dbReference>
<feature type="transmembrane region" description="Helical" evidence="7">
    <location>
        <begin position="54"/>
        <end position="75"/>
    </location>
</feature>
<evidence type="ECO:0000313" key="8">
    <source>
        <dbReference type="EMBL" id="CAL8079639.1"/>
    </source>
</evidence>